<dbReference type="InterPro" id="IPR032720">
    <property type="entry name" value="Cys_rich_CWC"/>
</dbReference>
<dbReference type="RefSeq" id="WP_181751875.1">
    <property type="nucleotide sequence ID" value="NZ_JACEIQ010000008.1"/>
</dbReference>
<comment type="caution">
    <text evidence="1">The sequence shown here is derived from an EMBL/GenBank/DDBJ whole genome shotgun (WGS) entry which is preliminary data.</text>
</comment>
<protein>
    <submittedName>
        <fullName evidence="1">Cysteine-rich CWC family protein</fullName>
    </submittedName>
</protein>
<dbReference type="Pfam" id="PF14375">
    <property type="entry name" value="Cys_rich_CWC"/>
    <property type="match status" value="1"/>
</dbReference>
<name>A0A7W2A7J8_9BACL</name>
<evidence type="ECO:0000313" key="2">
    <source>
        <dbReference type="Proteomes" id="UP000535491"/>
    </source>
</evidence>
<proteinExistence type="predicted"/>
<organism evidence="1 2">
    <name type="scientific">Paenactinomyces guangxiensis</name>
    <dbReference type="NCBI Taxonomy" id="1490290"/>
    <lineage>
        <taxon>Bacteria</taxon>
        <taxon>Bacillati</taxon>
        <taxon>Bacillota</taxon>
        <taxon>Bacilli</taxon>
        <taxon>Bacillales</taxon>
        <taxon>Thermoactinomycetaceae</taxon>
        <taxon>Paenactinomyces</taxon>
    </lineage>
</organism>
<evidence type="ECO:0000313" key="1">
    <source>
        <dbReference type="EMBL" id="MBA4494641.1"/>
    </source>
</evidence>
<dbReference type="EMBL" id="JACEIQ010000008">
    <property type="protein sequence ID" value="MBA4494641.1"/>
    <property type="molecule type" value="Genomic_DNA"/>
</dbReference>
<gene>
    <name evidence="1" type="ORF">H1191_10015</name>
</gene>
<keyword evidence="2" id="KW-1185">Reference proteome</keyword>
<sequence length="70" mass="7677">MTEGTTNPANCPICGKDNNCGNLADKPQGTCWCSKEIFPWEIFELVPAHALKQSCICKGCLEKFKAQNSL</sequence>
<dbReference type="AlphaFoldDB" id="A0A7W2A7J8"/>
<reference evidence="1 2" key="1">
    <citation type="submission" date="2020-07" db="EMBL/GenBank/DDBJ databases">
        <authorList>
            <person name="Feng H."/>
        </authorList>
    </citation>
    <scope>NUCLEOTIDE SEQUENCE [LARGE SCALE GENOMIC DNA]</scope>
    <source>
        <strain evidence="2">s-10</strain>
    </source>
</reference>
<dbReference type="Proteomes" id="UP000535491">
    <property type="component" value="Unassembled WGS sequence"/>
</dbReference>
<accession>A0A7W2A7J8</accession>